<evidence type="ECO:0000313" key="1">
    <source>
        <dbReference type="EMBL" id="GAD05296.1"/>
    </source>
</evidence>
<dbReference type="Proteomes" id="UP000018031">
    <property type="component" value="Unassembled WGS sequence"/>
</dbReference>
<accession>T1CHE3</accession>
<dbReference type="AlphaFoldDB" id="T1CHE3"/>
<evidence type="ECO:0000313" key="2">
    <source>
        <dbReference type="Proteomes" id="UP000018031"/>
    </source>
</evidence>
<name>T1CHE3_9PORP</name>
<organism evidence="1 2">
    <name type="scientific">Porphyromonas crevioricanis JCM 15906</name>
    <dbReference type="NCBI Taxonomy" id="1305617"/>
    <lineage>
        <taxon>Bacteria</taxon>
        <taxon>Pseudomonadati</taxon>
        <taxon>Bacteroidota</taxon>
        <taxon>Bacteroidia</taxon>
        <taxon>Bacteroidales</taxon>
        <taxon>Porphyromonadaceae</taxon>
        <taxon>Porphyromonas</taxon>
    </lineage>
</organism>
<comment type="caution">
    <text evidence="1">The sequence shown here is derived from an EMBL/GenBank/DDBJ whole genome shotgun (WGS) entry which is preliminary data.</text>
</comment>
<sequence length="45" mass="5282">MLSQERIFALSRVSKKWLLSESKKRGKIQAKMPPIKSEKHLKMIT</sequence>
<gene>
    <name evidence="1" type="ORF">PORCRE_996</name>
</gene>
<reference evidence="2" key="1">
    <citation type="journal article" date="2013" name="Genome">
        <title>Draft Genome Sequences of Porphyromonas crevioricanis JCM 15906T and Porphyromonas cansulci JCM 13913T Isolated from a Canine Oral Cavity.</title>
        <authorList>
            <person name="Sakamoto M."/>
            <person name="Tanaka N."/>
            <person name="Shiwa Y."/>
            <person name="Yoshikawa H."/>
            <person name="Ohkuma M."/>
        </authorList>
    </citation>
    <scope>NUCLEOTIDE SEQUENCE [LARGE SCALE GENOMIC DNA]</scope>
    <source>
        <strain evidence="2">JCM 15906</strain>
    </source>
</reference>
<dbReference type="EMBL" id="BAOU01000024">
    <property type="protein sequence ID" value="GAD05296.1"/>
    <property type="molecule type" value="Genomic_DNA"/>
</dbReference>
<protein>
    <submittedName>
        <fullName evidence="1">Uncharacterized protein</fullName>
    </submittedName>
</protein>
<proteinExistence type="predicted"/>
<reference evidence="1 2" key="2">
    <citation type="journal article" date="2013" name="Genome Announc.">
        <title>Draft Genome Sequences of Porphyromonas crevioricanis JCM 15906T and Porphyromonas cansulci JCM 13913T Isolated from a Canine Oral Cavity.</title>
        <authorList>
            <person name="Sakamoto M."/>
            <person name="Tanaka N."/>
            <person name="Shiwa Y."/>
            <person name="Yoshikawa H."/>
            <person name="Ohkuma M."/>
        </authorList>
    </citation>
    <scope>NUCLEOTIDE SEQUENCE [LARGE SCALE GENOMIC DNA]</scope>
    <source>
        <strain evidence="1 2">JCM 15906</strain>
    </source>
</reference>